<organism evidence="15 16">
    <name type="scientific">Trichuris trichiura</name>
    <name type="common">Whipworm</name>
    <name type="synonym">Trichocephalus trichiurus</name>
    <dbReference type="NCBI Taxonomy" id="36087"/>
    <lineage>
        <taxon>Eukaryota</taxon>
        <taxon>Metazoa</taxon>
        <taxon>Ecdysozoa</taxon>
        <taxon>Nematoda</taxon>
        <taxon>Enoplea</taxon>
        <taxon>Dorylaimia</taxon>
        <taxon>Trichinellida</taxon>
        <taxon>Trichuridae</taxon>
        <taxon>Trichuris</taxon>
    </lineage>
</organism>
<evidence type="ECO:0000256" key="2">
    <source>
        <dbReference type="ARBA" id="ARBA00013856"/>
    </source>
</evidence>
<dbReference type="AlphaFoldDB" id="A0A077Z4M5"/>
<dbReference type="InterPro" id="IPR036065">
    <property type="entry name" value="BolA-like_sf"/>
</dbReference>
<keyword evidence="7 11" id="KW-0694">RNA-binding</keyword>
<dbReference type="InterPro" id="IPR012677">
    <property type="entry name" value="Nucleotide-bd_a/b_plait_sf"/>
</dbReference>
<keyword evidence="16" id="KW-1185">Reference proteome</keyword>
<evidence type="ECO:0000256" key="11">
    <source>
        <dbReference type="PROSITE-ProRule" id="PRU00176"/>
    </source>
</evidence>
<keyword evidence="6" id="KW-0597">Phosphoprotein</keyword>
<evidence type="ECO:0000259" key="14">
    <source>
        <dbReference type="PROSITE" id="PS50102"/>
    </source>
</evidence>
<dbReference type="Pfam" id="PF00076">
    <property type="entry name" value="RRM_1"/>
    <property type="match status" value="1"/>
</dbReference>
<evidence type="ECO:0000313" key="16">
    <source>
        <dbReference type="Proteomes" id="UP000030665"/>
    </source>
</evidence>
<dbReference type="GO" id="GO:0003743">
    <property type="term" value="F:translation initiation factor activity"/>
    <property type="evidence" value="ECO:0007669"/>
    <property type="project" value="UniProtKB-KW"/>
</dbReference>
<evidence type="ECO:0000256" key="4">
    <source>
        <dbReference type="ARBA" id="ARBA00022490"/>
    </source>
</evidence>
<evidence type="ECO:0000256" key="5">
    <source>
        <dbReference type="ARBA" id="ARBA00022540"/>
    </source>
</evidence>
<keyword evidence="4" id="KW-0963">Cytoplasm</keyword>
<keyword evidence="8" id="KW-0648">Protein biosynthesis</keyword>
<dbReference type="InterPro" id="IPR002634">
    <property type="entry name" value="BolA"/>
</dbReference>
<evidence type="ECO:0000256" key="13">
    <source>
        <dbReference type="SAM" id="MobiDB-lite"/>
    </source>
</evidence>
<feature type="domain" description="RRM" evidence="14">
    <location>
        <begin position="34"/>
        <end position="110"/>
    </location>
</feature>
<dbReference type="SUPFAM" id="SSF82657">
    <property type="entry name" value="BolA-like"/>
    <property type="match status" value="1"/>
</dbReference>
<reference evidence="15" key="1">
    <citation type="submission" date="2014-01" db="EMBL/GenBank/DDBJ databases">
        <authorList>
            <person name="Aslett M."/>
        </authorList>
    </citation>
    <scope>NUCLEOTIDE SEQUENCE</scope>
</reference>
<dbReference type="InterPro" id="IPR035979">
    <property type="entry name" value="RBD_domain_sf"/>
</dbReference>
<dbReference type="GO" id="GO:0003723">
    <property type="term" value="F:RNA binding"/>
    <property type="evidence" value="ECO:0007669"/>
    <property type="project" value="UniProtKB-UniRule"/>
</dbReference>
<dbReference type="Gene3D" id="3.10.20.90">
    <property type="entry name" value="Phosphatidylinositol 3-kinase Catalytic Subunit, Chain A, domain 1"/>
    <property type="match status" value="1"/>
</dbReference>
<dbReference type="InterPro" id="IPR034229">
    <property type="entry name" value="eIF4H_RRM"/>
</dbReference>
<evidence type="ECO:0000256" key="7">
    <source>
        <dbReference type="ARBA" id="ARBA00022884"/>
    </source>
</evidence>
<evidence type="ECO:0000256" key="1">
    <source>
        <dbReference type="ARBA" id="ARBA00004556"/>
    </source>
</evidence>
<dbReference type="Proteomes" id="UP000030665">
    <property type="component" value="Unassembled WGS sequence"/>
</dbReference>
<evidence type="ECO:0000256" key="8">
    <source>
        <dbReference type="ARBA" id="ARBA00022917"/>
    </source>
</evidence>
<keyword evidence="9" id="KW-0007">Acetylation</keyword>
<dbReference type="CDD" id="cd12401">
    <property type="entry name" value="RRM_eIF4H"/>
    <property type="match status" value="1"/>
</dbReference>
<accession>A0A077Z4M5</accession>
<comment type="function">
    <text evidence="10">Stimulates the RNA helicase activity of EIF4A in the translation initiation complex. Binds weakly mRNA.</text>
</comment>
<evidence type="ECO:0000256" key="3">
    <source>
        <dbReference type="ARBA" id="ARBA00022481"/>
    </source>
</evidence>
<keyword evidence="5" id="KW-0396">Initiation factor</keyword>
<evidence type="ECO:0000256" key="6">
    <source>
        <dbReference type="ARBA" id="ARBA00022553"/>
    </source>
</evidence>
<feature type="compositionally biased region" description="Gly residues" evidence="13">
    <location>
        <begin position="148"/>
        <end position="157"/>
    </location>
</feature>
<dbReference type="PROSITE" id="PS50102">
    <property type="entry name" value="RRM"/>
    <property type="match status" value="1"/>
</dbReference>
<feature type="compositionally biased region" description="Polar residues" evidence="13">
    <location>
        <begin position="173"/>
        <end position="183"/>
    </location>
</feature>
<protein>
    <recommendedName>
        <fullName evidence="2">Eukaryotic translation initiation factor 4H</fullName>
    </recommendedName>
</protein>
<comment type="similarity">
    <text evidence="12">Belongs to the BolA/IbaG family.</text>
</comment>
<evidence type="ECO:0000256" key="10">
    <source>
        <dbReference type="ARBA" id="ARBA00025462"/>
    </source>
</evidence>
<dbReference type="Gene3D" id="3.30.70.330">
    <property type="match status" value="1"/>
</dbReference>
<dbReference type="PANTHER" id="PTHR23236">
    <property type="entry name" value="EUKARYOTIC TRANSLATION INITIATION FACTOR 4B/4H"/>
    <property type="match status" value="1"/>
</dbReference>
<evidence type="ECO:0000256" key="9">
    <source>
        <dbReference type="ARBA" id="ARBA00022990"/>
    </source>
</evidence>
<dbReference type="PANTHER" id="PTHR23236:SF11">
    <property type="entry name" value="EUKARYOTIC TRANSLATION INITIATION FACTOR 4H"/>
    <property type="match status" value="1"/>
</dbReference>
<dbReference type="Pfam" id="PF01722">
    <property type="entry name" value="BolA"/>
    <property type="match status" value="1"/>
</dbReference>
<reference evidence="15" key="2">
    <citation type="submission" date="2014-03" db="EMBL/GenBank/DDBJ databases">
        <title>The whipworm genome and dual-species transcriptomics of an intimate host-pathogen interaction.</title>
        <authorList>
            <person name="Foth B.J."/>
            <person name="Tsai I.J."/>
            <person name="Reid A.J."/>
            <person name="Bancroft A.J."/>
            <person name="Nichol S."/>
            <person name="Tracey A."/>
            <person name="Holroyd N."/>
            <person name="Cotton J.A."/>
            <person name="Stanley E.J."/>
            <person name="Zarowiecki M."/>
            <person name="Liu J.Z."/>
            <person name="Huckvale T."/>
            <person name="Cooper P.J."/>
            <person name="Grencis R.K."/>
            <person name="Berriman M."/>
        </authorList>
    </citation>
    <scope>NUCLEOTIDE SEQUENCE [LARGE SCALE GENOMIC DNA]</scope>
</reference>
<feature type="region of interest" description="Disordered" evidence="13">
    <location>
        <begin position="110"/>
        <end position="185"/>
    </location>
</feature>
<dbReference type="EMBL" id="HG805908">
    <property type="protein sequence ID" value="CDW54618.1"/>
    <property type="molecule type" value="Genomic_DNA"/>
</dbReference>
<evidence type="ECO:0000313" key="15">
    <source>
        <dbReference type="EMBL" id="CDW54618.1"/>
    </source>
</evidence>
<comment type="subcellular location">
    <subcellularLocation>
        <location evidence="1">Cytoplasm</location>
        <location evidence="1">Perinuclear region</location>
    </subcellularLocation>
</comment>
<sequence>MLGDHSVKRLTSVYQVKGYGRRQSQRPLPSEPPFTAYVGNLPPSTIQSDLDRFFEGLNITATRLVYDRNTDEFKGFAYVEFRDLDSLARALEYNGNELFDRRLRVDVAEDRRRDRRDGQTSGSMNRQRGMFSRQGAESRDDNYRPRGYGEGSRGRYGFGTRSGNYNGHGPGDSNGQQEASSTMRPRVKNEALDSIGGLLQGGIADNPQRAKIFGDAKPHYIQSIVCACKEIKISLQEVIDQSDGCCGLKIKVTVVSELFKGKKLVDCHHMIYDALKDEMPSIHAISIISKTPEQWEKMNAAAVQT</sequence>
<dbReference type="SUPFAM" id="SSF54928">
    <property type="entry name" value="RNA-binding domain, RBD"/>
    <property type="match status" value="1"/>
</dbReference>
<name>A0A077Z4M5_TRITR</name>
<dbReference type="SMART" id="SM00360">
    <property type="entry name" value="RRM"/>
    <property type="match status" value="1"/>
</dbReference>
<dbReference type="InterPro" id="IPR000504">
    <property type="entry name" value="RRM_dom"/>
</dbReference>
<dbReference type="STRING" id="36087.A0A077Z4M5"/>
<gene>
    <name evidence="15" type="ORF">TTRE_0000288801</name>
</gene>
<dbReference type="OrthoDB" id="48651at2759"/>
<proteinExistence type="inferred from homology"/>
<dbReference type="GO" id="GO:0048471">
    <property type="term" value="C:perinuclear region of cytoplasm"/>
    <property type="evidence" value="ECO:0007669"/>
    <property type="project" value="UniProtKB-SubCell"/>
</dbReference>
<keyword evidence="3" id="KW-0488">Methylation</keyword>
<evidence type="ECO:0000256" key="12">
    <source>
        <dbReference type="RuleBase" id="RU003860"/>
    </source>
</evidence>